<dbReference type="Gene3D" id="3.40.50.2000">
    <property type="entry name" value="Glycogen Phosphorylase B"/>
    <property type="match status" value="1"/>
</dbReference>
<dbReference type="SUPFAM" id="SSF53756">
    <property type="entry name" value="UDP-Glycosyltransferase/glycogen phosphorylase"/>
    <property type="match status" value="1"/>
</dbReference>
<dbReference type="Proteomes" id="UP000000789">
    <property type="component" value="Chromosome"/>
</dbReference>
<name>A9BGE9_PETMO</name>
<dbReference type="OrthoDB" id="9794575at2"/>
<accession>A9BGE9</accession>
<keyword evidence="2" id="KW-1185">Reference proteome</keyword>
<sequence>MNKINNILIITYNMIPYSPNWGGCQRVYYFAKELSKTNNVFMISAKKNYYGDFGQEIPFEIYYIENYIETFYREKKTNSYFHYNKNKGRKLIEKLLNSLGNIYKKIDKFLFNEPNPGIGFIAFIWTRKIKNKVFQIIEQNNINKVLISGPPFSIFHIVKIIKKRFPNIEIILDYRDPWNFWNNLNNKITTNREKKYLRFTDKIISPNENLTKDLNDSFSLSSLRKKIITIRNGYSEESWKNIKINKETSNDKIIISHIGSIGFKDSGYRNPTEFLKAFYNYEKNYEFLIRFIGVDRDKYTNSYKKLLGEKIEFIERVDQQKSFEYMLQSDILLLLHTEKSNANKYVYTGKFFDYIRSGRIILGIGDDNVLFNKMIKKYDLGFTTRNEKEEIKKALDLILKHKNRLIRNSDIDIYKFSREYQNNKLIPFINK</sequence>
<dbReference type="KEGG" id="pmo:Pmob_1287"/>
<dbReference type="eggNOG" id="COG0438">
    <property type="taxonomic scope" value="Bacteria"/>
</dbReference>
<dbReference type="STRING" id="403833.Pmob_1287"/>
<gene>
    <name evidence="1" type="ordered locus">Pmob_1287</name>
</gene>
<reference evidence="1" key="1">
    <citation type="submission" date="2007-11" db="EMBL/GenBank/DDBJ databases">
        <title>Complete sequence of Petroga mobilis SJ95.</title>
        <authorList>
            <consortium name="US DOE Joint Genome Institute"/>
            <person name="Copeland A."/>
            <person name="Lucas S."/>
            <person name="Lapidus A."/>
            <person name="Barry K."/>
            <person name="Glavina del Rio T."/>
            <person name="Dalin E."/>
            <person name="Tice H."/>
            <person name="Pitluck S."/>
            <person name="Meincke L."/>
            <person name="Brettin T."/>
            <person name="Bruce D."/>
            <person name="Detter J.C."/>
            <person name="Han C."/>
            <person name="Kuske C.R."/>
            <person name="Schmutz J."/>
            <person name="Larimer F."/>
            <person name="Land M."/>
            <person name="Hauser L."/>
            <person name="Kyrpides N."/>
            <person name="Mikhailova N."/>
            <person name="Noll K."/>
            <person name="Richardson P."/>
        </authorList>
    </citation>
    <scope>NUCLEOTIDE SEQUENCE [LARGE SCALE GENOMIC DNA]</scope>
    <source>
        <strain evidence="1">SJ95</strain>
    </source>
</reference>
<protein>
    <recommendedName>
        <fullName evidence="3">Glycosyltransferase subfamily 4-like N-terminal domain-containing protein</fullName>
    </recommendedName>
</protein>
<evidence type="ECO:0000313" key="1">
    <source>
        <dbReference type="EMBL" id="ABX31999.1"/>
    </source>
</evidence>
<dbReference type="RefSeq" id="WP_012209098.1">
    <property type="nucleotide sequence ID" value="NC_010003.1"/>
</dbReference>
<dbReference type="HOGENOM" id="CLU_623728_0_0_0"/>
<proteinExistence type="predicted"/>
<organism evidence="1 2">
    <name type="scientific">Petrotoga mobilis (strain DSM 10674 / SJ95)</name>
    <dbReference type="NCBI Taxonomy" id="403833"/>
    <lineage>
        <taxon>Bacteria</taxon>
        <taxon>Thermotogati</taxon>
        <taxon>Thermotogota</taxon>
        <taxon>Thermotogae</taxon>
        <taxon>Petrotogales</taxon>
        <taxon>Petrotogaceae</taxon>
        <taxon>Petrotoga</taxon>
    </lineage>
</organism>
<dbReference type="EMBL" id="CP000879">
    <property type="protein sequence ID" value="ABX31999.1"/>
    <property type="molecule type" value="Genomic_DNA"/>
</dbReference>
<evidence type="ECO:0008006" key="3">
    <source>
        <dbReference type="Google" id="ProtNLM"/>
    </source>
</evidence>
<dbReference type="AlphaFoldDB" id="A9BGE9"/>
<evidence type="ECO:0000313" key="2">
    <source>
        <dbReference type="Proteomes" id="UP000000789"/>
    </source>
</evidence>